<feature type="region of interest" description="Disordered" evidence="4">
    <location>
        <begin position="1"/>
        <end position="24"/>
    </location>
</feature>
<dbReference type="GO" id="GO:0001682">
    <property type="term" value="P:tRNA 5'-leader removal"/>
    <property type="evidence" value="ECO:0007669"/>
    <property type="project" value="InterPro"/>
</dbReference>
<feature type="domain" description="Pop1 N-terminal" evidence="5">
    <location>
        <begin position="271"/>
        <end position="344"/>
    </location>
</feature>
<dbReference type="InterPro" id="IPR055079">
    <property type="entry name" value="POP1_C"/>
</dbReference>
<dbReference type="Proteomes" id="UP000019462">
    <property type="component" value="Unassembled WGS sequence"/>
</dbReference>
<evidence type="ECO:0000313" key="8">
    <source>
        <dbReference type="EMBL" id="ETS59981.1"/>
    </source>
</evidence>
<evidence type="ECO:0000259" key="6">
    <source>
        <dbReference type="Pfam" id="PF08170"/>
    </source>
</evidence>
<feature type="region of interest" description="Disordered" evidence="4">
    <location>
        <begin position="518"/>
        <end position="554"/>
    </location>
</feature>
<dbReference type="GO" id="GO:0000172">
    <property type="term" value="C:ribonuclease MRP complex"/>
    <property type="evidence" value="ECO:0007669"/>
    <property type="project" value="InterPro"/>
</dbReference>
<dbReference type="PANTHER" id="PTHR22731:SF3">
    <property type="entry name" value="RIBONUCLEASES P_MRP PROTEIN SUBUNIT POP1"/>
    <property type="match status" value="1"/>
</dbReference>
<dbReference type="OrthoDB" id="442863at2759"/>
<evidence type="ECO:0000259" key="5">
    <source>
        <dbReference type="Pfam" id="PF06978"/>
    </source>
</evidence>
<comment type="subcellular location">
    <subcellularLocation>
        <location evidence="1">Nucleus</location>
    </subcellularLocation>
</comment>
<feature type="compositionally biased region" description="Basic and acidic residues" evidence="4">
    <location>
        <begin position="544"/>
        <end position="554"/>
    </location>
</feature>
<dbReference type="InterPro" id="IPR009723">
    <property type="entry name" value="Pop1_N"/>
</dbReference>
<gene>
    <name evidence="8" type="ORF">PaG_05969</name>
</gene>
<evidence type="ECO:0000256" key="4">
    <source>
        <dbReference type="SAM" id="MobiDB-lite"/>
    </source>
</evidence>
<dbReference type="InterPro" id="IPR039182">
    <property type="entry name" value="Pop1"/>
</dbReference>
<feature type="region of interest" description="Disordered" evidence="4">
    <location>
        <begin position="83"/>
        <end position="152"/>
    </location>
</feature>
<dbReference type="Pfam" id="PF08170">
    <property type="entry name" value="POPLD"/>
    <property type="match status" value="1"/>
</dbReference>
<dbReference type="AlphaFoldDB" id="W3VGX1"/>
<reference evidence="8 9" key="1">
    <citation type="journal article" date="2014" name="Genome Announc.">
        <title>Genome sequence of the basidiomycetous fungus Pseudozyma aphidis DSM70725, an efficient producer of biosurfactant mannosylerythritol lipids.</title>
        <authorList>
            <person name="Lorenz S."/>
            <person name="Guenther M."/>
            <person name="Grumaz C."/>
            <person name="Rupp S."/>
            <person name="Zibek S."/>
            <person name="Sohn K."/>
        </authorList>
    </citation>
    <scope>NUCLEOTIDE SEQUENCE [LARGE SCALE GENOMIC DNA]</scope>
    <source>
        <strain evidence="9">ATCC 32657 / CBS 517.83 / DSM 70725 / JCM 10318 / NBRC 10182 / NRRL Y-7954 / St-0401</strain>
    </source>
</reference>
<feature type="compositionally biased region" description="Polar residues" evidence="4">
    <location>
        <begin position="99"/>
        <end position="115"/>
    </location>
</feature>
<evidence type="ECO:0000256" key="3">
    <source>
        <dbReference type="ARBA" id="ARBA00023242"/>
    </source>
</evidence>
<keyword evidence="3" id="KW-0539">Nucleus</keyword>
<evidence type="ECO:0008006" key="10">
    <source>
        <dbReference type="Google" id="ProtNLM"/>
    </source>
</evidence>
<name>W3VGX1_MOEAP</name>
<dbReference type="Pfam" id="PF06978">
    <property type="entry name" value="POP1_N"/>
    <property type="match status" value="2"/>
</dbReference>
<feature type="domain" description="POPLD" evidence="6">
    <location>
        <begin position="711"/>
        <end position="812"/>
    </location>
</feature>
<accession>W3VGX1</accession>
<dbReference type="EMBL" id="AWNI01000039">
    <property type="protein sequence ID" value="ETS59981.1"/>
    <property type="molecule type" value="Genomic_DNA"/>
</dbReference>
<feature type="compositionally biased region" description="Low complexity" evidence="4">
    <location>
        <begin position="134"/>
        <end position="150"/>
    </location>
</feature>
<keyword evidence="9" id="KW-1185">Reference proteome</keyword>
<keyword evidence="2" id="KW-0819">tRNA processing</keyword>
<feature type="domain" description="POP1 C-terminal" evidence="7">
    <location>
        <begin position="901"/>
        <end position="1094"/>
    </location>
</feature>
<evidence type="ECO:0000259" key="7">
    <source>
        <dbReference type="Pfam" id="PF22770"/>
    </source>
</evidence>
<feature type="region of interest" description="Disordered" evidence="4">
    <location>
        <begin position="623"/>
        <end position="653"/>
    </location>
</feature>
<evidence type="ECO:0000256" key="1">
    <source>
        <dbReference type="ARBA" id="ARBA00004123"/>
    </source>
</evidence>
<dbReference type="PANTHER" id="PTHR22731">
    <property type="entry name" value="RIBONUCLEASES P/MRP PROTEIN SUBUNIT POP1"/>
    <property type="match status" value="1"/>
</dbReference>
<dbReference type="HOGENOM" id="CLU_010896_0_0_1"/>
<feature type="domain" description="Pop1 N-terminal" evidence="5">
    <location>
        <begin position="175"/>
        <end position="265"/>
    </location>
</feature>
<dbReference type="Pfam" id="PF22770">
    <property type="entry name" value="POP1_C"/>
    <property type="match status" value="1"/>
</dbReference>
<evidence type="ECO:0000313" key="9">
    <source>
        <dbReference type="Proteomes" id="UP000019462"/>
    </source>
</evidence>
<feature type="compositionally biased region" description="Polar residues" evidence="4">
    <location>
        <begin position="529"/>
        <end position="542"/>
    </location>
</feature>
<sequence>MALATAVNDAAGREPTGRSADVTVGKDLGQSQHLGDADSQQQRHDSLGWLWLKLAQGCLEEAHAWMGLSFALRHHAYWEGMSSKKRSAPPAEPGPSASQGMSTAQSGRDQQQAQNWKKRKQERAHTARFIETQTSKVASSASSSRNTSKSLTPVPTQLAAAAAGLPTSIELESLVSSRAFQIQSFLRSIKSAKSATTTRAWQLLPRHARRRAASHNLLRLPTRLRSKALAELRSSTTQARTRSDIRKRLPSYGVIRATLRRKKLAERASHPQRRWLETHLWHAKRFRMTTEKGKGKERDQGTEHNRWGFVLPETTMMKSHRASWRSALEFVTLHDTSYFSVFRLGVRQAQASTADGVSAALAEQLHQVLAKVGLAEAAELKPEDIAESHRVIDTVLVRPTSDSTSRTKSEKDTVAAALAPVRVVILSGTRQFERPSLDQSTTYIHSCKEALLIVHPAADIYVRRALKAASMTMVDENKNALFDLELPAPGVMQAYAFQLDSTPDPWLAAGGKDSSLSKLEKKRRRRAYQTGSAKSDEVGSSTKRPHETLLLDDKAERKRKHGFNIFELVGPRAASLLRSVLKCQDGAEGNADGLRLRQMLEKHSKTSQRDSPEMVQVRVSDPRLSYPPKLNPVATTQCSAGDPAKATGDADSHRDDLFWTGAQPPTFSKGEIDSRRALNAIPGARLQPDSRDDVVPVVVMRDRLAGKVDRYMLVVPRGWGTAFFLSLVATHQSGASSGARVLGQHQLRHQKLELAAQAQAAGEHAAASMLSYPHNWLGTRAYADSEIWAEAARYEQWSRRPKGKRAEFAFASHKDWVAFQQSKTAEEIEAKLALDRTGVARPYPFGGSHHWEWIVGNSQRLFAGGKEVENVLPWLVAQPDVDLTRVAGIEARLSASSLASAMVAVKLQAVRKGTVTALSSLMLAPTFEEHLHWVHHLDPVHHPALVRNRTAAAGDKMDKQYLKALVERRCKVMQLGGGAPAQSIKFKPISGVWREYTFAAMEPEEMHERSANWNNAVGTVLDGDYSLSNGRGFGVGALTLRAWMGLTEWQERMDKQRDGEAATTRRPRNAVETRNLLLVREPGSNVVRPVSATLVPLV</sequence>
<dbReference type="InterPro" id="IPR012590">
    <property type="entry name" value="POPLD_dom"/>
</dbReference>
<protein>
    <recommendedName>
        <fullName evidence="10">Pop1 N-terminal domain-containing protein</fullName>
    </recommendedName>
</protein>
<comment type="caution">
    <text evidence="8">The sequence shown here is derived from an EMBL/GenBank/DDBJ whole genome shotgun (WGS) entry which is preliminary data.</text>
</comment>
<organism evidence="8 9">
    <name type="scientific">Moesziomyces aphidis</name>
    <name type="common">Pseudozyma aphidis</name>
    <dbReference type="NCBI Taxonomy" id="84754"/>
    <lineage>
        <taxon>Eukaryota</taxon>
        <taxon>Fungi</taxon>
        <taxon>Dikarya</taxon>
        <taxon>Basidiomycota</taxon>
        <taxon>Ustilaginomycotina</taxon>
        <taxon>Ustilaginomycetes</taxon>
        <taxon>Ustilaginales</taxon>
        <taxon>Ustilaginaceae</taxon>
        <taxon>Moesziomyces</taxon>
    </lineage>
</organism>
<proteinExistence type="predicted"/>
<dbReference type="GO" id="GO:0005655">
    <property type="term" value="C:nucleolar ribonuclease P complex"/>
    <property type="evidence" value="ECO:0007669"/>
    <property type="project" value="InterPro"/>
</dbReference>
<evidence type="ECO:0000256" key="2">
    <source>
        <dbReference type="ARBA" id="ARBA00022694"/>
    </source>
</evidence>